<evidence type="ECO:0000256" key="2">
    <source>
        <dbReference type="SAM" id="SignalP"/>
    </source>
</evidence>
<dbReference type="PANTHER" id="PTHR33371:SF4">
    <property type="entry name" value="INTERMEMBRANE PHOSPHOLIPID TRANSPORT SYSTEM BINDING PROTEIN MLAD"/>
    <property type="match status" value="1"/>
</dbReference>
<feature type="domain" description="Mammalian cell entry C-terminal" evidence="4">
    <location>
        <begin position="127"/>
        <end position="261"/>
    </location>
</feature>
<feature type="domain" description="Mce/MlaD" evidence="3">
    <location>
        <begin position="42"/>
        <end position="117"/>
    </location>
</feature>
<name>A0ABQ4V816_9MYCO</name>
<feature type="chain" id="PRO_5046063166" evidence="2">
    <location>
        <begin position="17"/>
        <end position="414"/>
    </location>
</feature>
<dbReference type="InterPro" id="IPR024516">
    <property type="entry name" value="Mce_C"/>
</dbReference>
<comment type="caution">
    <text evidence="5">The sequence shown here is derived from an EMBL/GenBank/DDBJ whole genome shotgun (WGS) entry which is preliminary data.</text>
</comment>
<dbReference type="PANTHER" id="PTHR33371">
    <property type="entry name" value="INTERMEMBRANE PHOSPHOLIPID TRANSPORT SYSTEM BINDING PROTEIN MLAD-RELATED"/>
    <property type="match status" value="1"/>
</dbReference>
<protein>
    <submittedName>
        <fullName evidence="5">Mammalian cell entry protein</fullName>
    </submittedName>
</protein>
<dbReference type="Pfam" id="PF02470">
    <property type="entry name" value="MlaD"/>
    <property type="match status" value="1"/>
</dbReference>
<gene>
    <name evidence="5" type="ORF">NGTWS1702_12670</name>
</gene>
<accession>A0ABQ4V816</accession>
<keyword evidence="6" id="KW-1185">Reference proteome</keyword>
<feature type="compositionally biased region" description="Polar residues" evidence="1">
    <location>
        <begin position="371"/>
        <end position="380"/>
    </location>
</feature>
<proteinExistence type="predicted"/>
<dbReference type="PROSITE" id="PS51257">
    <property type="entry name" value="PROKAR_LIPOPROTEIN"/>
    <property type="match status" value="1"/>
</dbReference>
<dbReference type="EMBL" id="BPRH01001342">
    <property type="protein sequence ID" value="GJF12999.1"/>
    <property type="molecule type" value="Genomic_DNA"/>
</dbReference>
<reference evidence="5 6" key="1">
    <citation type="submission" date="2021-08" db="EMBL/GenBank/DDBJ databases">
        <title>Draft genome sequence of Mycolicibacterium sp. NGTWS1702 strain.</title>
        <authorList>
            <person name="Matsumoto M."/>
            <person name="Tang B.C.C."/>
            <person name="Machida Y."/>
            <person name="Matoyama H."/>
            <person name="Kishihara T."/>
            <person name="Sato S."/>
            <person name="Kondo I."/>
            <person name="Sano M."/>
            <person name="Kato G."/>
        </authorList>
    </citation>
    <scope>NUCLEOTIDE SEQUENCE [LARGE SCALE GENOMIC DNA]</scope>
    <source>
        <strain evidence="5 6">NGTWSNA01</strain>
    </source>
</reference>
<evidence type="ECO:0000259" key="3">
    <source>
        <dbReference type="Pfam" id="PF02470"/>
    </source>
</evidence>
<organism evidence="5 6">
    <name type="scientific">Mycolicibacterium cyprinidarum</name>
    <dbReference type="NCBI Taxonomy" id="2860311"/>
    <lineage>
        <taxon>Bacteria</taxon>
        <taxon>Bacillati</taxon>
        <taxon>Actinomycetota</taxon>
        <taxon>Actinomycetes</taxon>
        <taxon>Mycobacteriales</taxon>
        <taxon>Mycobacteriaceae</taxon>
        <taxon>Mycolicibacterium</taxon>
    </lineage>
</organism>
<feature type="signal peptide" evidence="2">
    <location>
        <begin position="1"/>
        <end position="16"/>
    </location>
</feature>
<keyword evidence="2" id="KW-0732">Signal</keyword>
<evidence type="ECO:0000313" key="5">
    <source>
        <dbReference type="EMBL" id="GJF12999.1"/>
    </source>
</evidence>
<evidence type="ECO:0000259" key="4">
    <source>
        <dbReference type="Pfam" id="PF11887"/>
    </source>
</evidence>
<dbReference type="InterPro" id="IPR003399">
    <property type="entry name" value="Mce/MlaD"/>
</dbReference>
<dbReference type="InterPro" id="IPR052336">
    <property type="entry name" value="MlaD_Phospholipid_Transporter"/>
</dbReference>
<evidence type="ECO:0000313" key="6">
    <source>
        <dbReference type="Proteomes" id="UP001060504"/>
    </source>
</evidence>
<dbReference type="Proteomes" id="UP001060504">
    <property type="component" value="Unassembled WGS sequence"/>
</dbReference>
<feature type="region of interest" description="Disordered" evidence="1">
    <location>
        <begin position="368"/>
        <end position="414"/>
    </location>
</feature>
<dbReference type="Pfam" id="PF11887">
    <property type="entry name" value="Mce4_CUP1"/>
    <property type="match status" value="1"/>
</dbReference>
<feature type="compositionally biased region" description="Pro residues" evidence="1">
    <location>
        <begin position="383"/>
        <end position="414"/>
    </location>
</feature>
<evidence type="ECO:0000256" key="1">
    <source>
        <dbReference type="SAM" id="MobiDB-lite"/>
    </source>
</evidence>
<sequence>MKVLRMKRAIATAAAAAMVTTGCSVGLGDLPLPAPGMGVGGGYTLTAVFANALNLPAEANVKLSGADVGKLNSLVAKNYTAVAELQIMSGVQIPVDSTVELRSATPLGDVFIAINPPTPAQPGAPLLKDGDTIGLDSTGAAATVESVLSSAAIVVNGGTVRNLTNLLNGAGKATGDQGEAFGNLVNLTDEVLGKLNARSSDIEAALTETSALADRLDEKNPALTEILQNMGPATDVLSANANQITNVVMELGATTRQLGRFPSIAGTDDSGRSVIADMNTLSRAFNDVALSPDTSLAALNRLLPPLIKTTSGTGVSLKTGIDRLVLGSIPDIGFKGDPAFHGPKRGDWSEMAGSIKYVLWRLQERVVGQGPESQMGQTQWAPAGPPLPPSPAEHGPPPGPPPAPPGPSGQEPPR</sequence>